<evidence type="ECO:0000256" key="6">
    <source>
        <dbReference type="ARBA" id="ARBA00023004"/>
    </source>
</evidence>
<evidence type="ECO:0000256" key="3">
    <source>
        <dbReference type="ARBA" id="ARBA00022723"/>
    </source>
</evidence>
<dbReference type="GO" id="GO:0051213">
    <property type="term" value="F:dioxygenase activity"/>
    <property type="evidence" value="ECO:0007669"/>
    <property type="project" value="UniProtKB-KW"/>
</dbReference>
<comment type="cofactor">
    <cofactor evidence="1">
        <name>Fe(2+)</name>
        <dbReference type="ChEBI" id="CHEBI:29033"/>
    </cofactor>
</comment>
<keyword evidence="6" id="KW-0408">Iron</keyword>
<proteinExistence type="inferred from homology"/>
<dbReference type="EMBL" id="JBHRXI010000008">
    <property type="protein sequence ID" value="MFC3613794.1"/>
    <property type="molecule type" value="Genomic_DNA"/>
</dbReference>
<evidence type="ECO:0000256" key="5">
    <source>
        <dbReference type="ARBA" id="ARBA00023002"/>
    </source>
</evidence>
<evidence type="ECO:0000256" key="2">
    <source>
        <dbReference type="ARBA" id="ARBA00008654"/>
    </source>
</evidence>
<evidence type="ECO:0000313" key="9">
    <source>
        <dbReference type="Proteomes" id="UP001595629"/>
    </source>
</evidence>
<dbReference type="Gene3D" id="3.30.2020.30">
    <property type="match status" value="1"/>
</dbReference>
<dbReference type="Pfam" id="PF02668">
    <property type="entry name" value="TauD"/>
    <property type="match status" value="1"/>
</dbReference>
<dbReference type="PANTHER" id="PTHR10696">
    <property type="entry name" value="GAMMA-BUTYROBETAINE HYDROXYLASE-RELATED"/>
    <property type="match status" value="1"/>
</dbReference>
<sequence length="396" mass="44631">MRDLEQHPITPDFDVWPVIVKPAAVRSEDGALLVEWSDCSISRYHPFLLAENDPSPDVLHPLARETTLSPLDLPGDLLISSAELGPDGTVIVHWTHNHPTSRYHPGWLYGNGWFDTPHTIETTVLWTGKNQPEPPTFDGPTALNDPAVFLSWLTALRDFGVARLENLPNQDGLLMQVVERIGPIRESNFGRMYTLEIKDDPDSNAFTSDALMLHIDMPTRECPHGLQFLFCRDNTTSGGEGIYADAYRIAADLAAEEPEHFKALCEIEWTYNNRSKSTSYKAKGPVIERDFGGRVTGIRYNTWLRAPLVASLQEQGRAYRSYRAFAARAQDPTYQMKFAYRPGDLVAFDNRRTLHGRNGYDAHGGTRFIEGIYSDRDDLLSAIRSLERSFTTETTS</sequence>
<evidence type="ECO:0000256" key="4">
    <source>
        <dbReference type="ARBA" id="ARBA00022964"/>
    </source>
</evidence>
<organism evidence="8 9">
    <name type="scientific">Lutimaribacter marinistellae</name>
    <dbReference type="NCBI Taxonomy" id="1820329"/>
    <lineage>
        <taxon>Bacteria</taxon>
        <taxon>Pseudomonadati</taxon>
        <taxon>Pseudomonadota</taxon>
        <taxon>Alphaproteobacteria</taxon>
        <taxon>Rhodobacterales</taxon>
        <taxon>Roseobacteraceae</taxon>
        <taxon>Lutimaribacter</taxon>
    </lineage>
</organism>
<dbReference type="Gene3D" id="3.60.130.10">
    <property type="entry name" value="Clavaminate synthase-like"/>
    <property type="match status" value="1"/>
</dbReference>
<protein>
    <submittedName>
        <fullName evidence="8">TauD/TfdA family dioxygenase</fullName>
    </submittedName>
</protein>
<dbReference type="InterPro" id="IPR050411">
    <property type="entry name" value="AlphaKG_dependent_hydroxylases"/>
</dbReference>
<keyword evidence="4 8" id="KW-0223">Dioxygenase</keyword>
<feature type="domain" description="TauD/TfdA-like" evidence="7">
    <location>
        <begin position="136"/>
        <end position="370"/>
    </location>
</feature>
<keyword evidence="9" id="KW-1185">Reference proteome</keyword>
<reference evidence="9" key="1">
    <citation type="journal article" date="2019" name="Int. J. Syst. Evol. Microbiol.">
        <title>The Global Catalogue of Microorganisms (GCM) 10K type strain sequencing project: providing services to taxonomists for standard genome sequencing and annotation.</title>
        <authorList>
            <consortium name="The Broad Institute Genomics Platform"/>
            <consortium name="The Broad Institute Genome Sequencing Center for Infectious Disease"/>
            <person name="Wu L."/>
            <person name="Ma J."/>
        </authorList>
    </citation>
    <scope>NUCLEOTIDE SEQUENCE [LARGE SCALE GENOMIC DNA]</scope>
    <source>
        <strain evidence="9">KCTC 42911</strain>
    </source>
</reference>
<accession>A0ABV7TGE5</accession>
<evidence type="ECO:0000256" key="1">
    <source>
        <dbReference type="ARBA" id="ARBA00001954"/>
    </source>
</evidence>
<comment type="similarity">
    <text evidence="2">Belongs to the gamma-BBH/TMLD family.</text>
</comment>
<dbReference type="PANTHER" id="PTHR10696:SF25">
    <property type="entry name" value="OXIDOREDUCTASE AIM17-RELATED"/>
    <property type="match status" value="1"/>
</dbReference>
<dbReference type="CDD" id="cd00250">
    <property type="entry name" value="CAS_like"/>
    <property type="match status" value="1"/>
</dbReference>
<dbReference type="InterPro" id="IPR038492">
    <property type="entry name" value="GBBH-like_N_sf"/>
</dbReference>
<keyword evidence="3" id="KW-0479">Metal-binding</keyword>
<keyword evidence="5" id="KW-0560">Oxidoreductase</keyword>
<dbReference type="RefSeq" id="WP_386734988.1">
    <property type="nucleotide sequence ID" value="NZ_JBHRXI010000008.1"/>
</dbReference>
<dbReference type="Proteomes" id="UP001595629">
    <property type="component" value="Unassembled WGS sequence"/>
</dbReference>
<gene>
    <name evidence="8" type="ORF">ACFORG_08500</name>
</gene>
<dbReference type="InterPro" id="IPR003819">
    <property type="entry name" value="TauD/TfdA-like"/>
</dbReference>
<dbReference type="SUPFAM" id="SSF51197">
    <property type="entry name" value="Clavaminate synthase-like"/>
    <property type="match status" value="1"/>
</dbReference>
<comment type="caution">
    <text evidence="8">The sequence shown here is derived from an EMBL/GenBank/DDBJ whole genome shotgun (WGS) entry which is preliminary data.</text>
</comment>
<evidence type="ECO:0000259" key="7">
    <source>
        <dbReference type="Pfam" id="PF02668"/>
    </source>
</evidence>
<evidence type="ECO:0000313" key="8">
    <source>
        <dbReference type="EMBL" id="MFC3613794.1"/>
    </source>
</evidence>
<dbReference type="InterPro" id="IPR042098">
    <property type="entry name" value="TauD-like_sf"/>
</dbReference>
<name>A0ABV7TGE5_9RHOB</name>